<dbReference type="NCBIfam" id="TIGR01681">
    <property type="entry name" value="HAD-SF-IIIC"/>
    <property type="match status" value="1"/>
</dbReference>
<evidence type="ECO:0000313" key="3">
    <source>
        <dbReference type="Proteomes" id="UP000623090"/>
    </source>
</evidence>
<dbReference type="RefSeq" id="WP_172157824.1">
    <property type="nucleotide sequence ID" value="NZ_JABJWC010000030.1"/>
</dbReference>
<protein>
    <submittedName>
        <fullName evidence="2">HAD-IIIC family phosphatase</fullName>
    </submittedName>
</protein>
<reference evidence="2 3" key="1">
    <citation type="journal article" date="2020" name="Microorganisms">
        <title>Description of Komagataeibacter melaceti sp. nov. and Komagataeibacter melomenusus sp. nov. Isolated from Apple Cider Vinegar.</title>
        <authorList>
            <person name="Maric L."/>
            <person name="Cleenwerck I."/>
            <person name="Accetto T."/>
            <person name="Vandamme P."/>
            <person name="Trcek J."/>
        </authorList>
    </citation>
    <scope>NUCLEOTIDE SEQUENCE [LARGE SCALE GENOMIC DNA]</scope>
    <source>
        <strain evidence="2 3">AV436</strain>
    </source>
</reference>
<dbReference type="InterPro" id="IPR016181">
    <property type="entry name" value="Acyl_CoA_acyltransferase"/>
</dbReference>
<feature type="domain" description="BF1531-like N-terminal" evidence="1">
    <location>
        <begin position="73"/>
        <end position="210"/>
    </location>
</feature>
<dbReference type="InterPro" id="IPR036514">
    <property type="entry name" value="SGNH_hydro_sf"/>
</dbReference>
<proteinExistence type="predicted"/>
<organism evidence="2 3">
    <name type="scientific">Komagataeibacter melomenusus</name>
    <dbReference type="NCBI Taxonomy" id="2766578"/>
    <lineage>
        <taxon>Bacteria</taxon>
        <taxon>Pseudomonadati</taxon>
        <taxon>Pseudomonadota</taxon>
        <taxon>Alphaproteobacteria</taxon>
        <taxon>Acetobacterales</taxon>
        <taxon>Acetobacteraceae</taxon>
        <taxon>Komagataeibacter</taxon>
    </lineage>
</organism>
<accession>A0ABX2AGX2</accession>
<name>A0ABX2AGX2_9PROT</name>
<dbReference type="InterPro" id="IPR036412">
    <property type="entry name" value="HAD-like_sf"/>
</dbReference>
<dbReference type="EMBL" id="JABJWC010000030">
    <property type="protein sequence ID" value="NPC67055.1"/>
    <property type="molecule type" value="Genomic_DNA"/>
</dbReference>
<dbReference type="InterPro" id="IPR010033">
    <property type="entry name" value="HAD_SF_ppase_IIIC"/>
</dbReference>
<evidence type="ECO:0000259" key="1">
    <source>
        <dbReference type="Pfam" id="PF21211"/>
    </source>
</evidence>
<gene>
    <name evidence="2" type="ORF">HNW77_11750</name>
</gene>
<evidence type="ECO:0000313" key="2">
    <source>
        <dbReference type="EMBL" id="NPC67055.1"/>
    </source>
</evidence>
<dbReference type="Proteomes" id="UP000623090">
    <property type="component" value="Unassembled WGS sequence"/>
</dbReference>
<comment type="caution">
    <text evidence="2">The sequence shown here is derived from an EMBL/GenBank/DDBJ whole genome shotgun (WGS) entry which is preliminary data.</text>
</comment>
<dbReference type="NCBIfam" id="TIGR01686">
    <property type="entry name" value="FkbH"/>
    <property type="match status" value="1"/>
</dbReference>
<dbReference type="Pfam" id="PF21211">
    <property type="entry name" value="FkbH_N"/>
    <property type="match status" value="1"/>
</dbReference>
<dbReference type="Gene3D" id="3.40.50.1000">
    <property type="entry name" value="HAD superfamily/HAD-like"/>
    <property type="match status" value="1"/>
</dbReference>
<keyword evidence="3" id="KW-1185">Reference proteome</keyword>
<dbReference type="InterPro" id="IPR023214">
    <property type="entry name" value="HAD_sf"/>
</dbReference>
<dbReference type="InterPro" id="IPR010037">
    <property type="entry name" value="FkbH_domain"/>
</dbReference>
<sequence>MLQLSWLPKPSSEWKKQFVEGMELSGNDLECWEFIRKNCQYDLSISDIRRVDKAISSIFMDGVPDGLPNAPIRLAILSSCTIGHLLSAIRVAAARRNLWIDIYTTDFGQYVHELSDASSALYAFKPDIVLFSLDSHHATASIASAKEPIVAREKFLAHLQWAWRTAREGLGATVIQQTFLPLFPTVLGNNEVRCEHSRNATITWLNDRLRHEDVLLLSVDAEVAQDGLAAWYDQMLWYRAKQEIHPMAAAMYGDMAGRLLAALRGLSKKCLVLDLDNTLWGGVIGDDGMEGIALGQGSALGEAYLAFQEYVLALKQRGVILAVCSKNTESVAKEVFEKHPEMKIRLSDIACFVANWTDKATNLRMISQTLNIGIDSLVFADDNPAERAIVRQELPMVAVPELPEDAGLYAGALARSGYFEGIRVTDDDLARSAQYQENIQRRKLAEVTTDIDAYLTNLDMTMIWNDKITPVTLPRVTQLINKTNQFNLTTIRTDEGEITHLMNDPHSVVLVMRLKDTFGDNGIISVITCQDADGNKTEKTSDLRIIRWVMSCRVLKRGVEQAAINLLAMIAAQRGKTAIIGEYRPTDRNAMVADLYERLGFSKFGEQEDGSTLWRLDIPRPDLPHHIHLEKA</sequence>
<dbReference type="Gene3D" id="3.40.50.1110">
    <property type="entry name" value="SGNH hydrolase"/>
    <property type="match status" value="1"/>
</dbReference>
<dbReference type="SUPFAM" id="SSF55729">
    <property type="entry name" value="Acyl-CoA N-acyltransferases (Nat)"/>
    <property type="match status" value="1"/>
</dbReference>
<dbReference type="InterPro" id="IPR049369">
    <property type="entry name" value="BF1531-like_N"/>
</dbReference>
<dbReference type="SUPFAM" id="SSF56784">
    <property type="entry name" value="HAD-like"/>
    <property type="match status" value="1"/>
</dbReference>